<dbReference type="PANTHER" id="PTHR48022:SF17">
    <property type="entry name" value="HEXOSE TRANSPORTER"/>
    <property type="match status" value="1"/>
</dbReference>
<evidence type="ECO:0000313" key="12">
    <source>
        <dbReference type="Proteomes" id="UP000184267"/>
    </source>
</evidence>
<evidence type="ECO:0000256" key="9">
    <source>
        <dbReference type="SAM" id="Phobius"/>
    </source>
</evidence>
<evidence type="ECO:0000256" key="2">
    <source>
        <dbReference type="ARBA" id="ARBA00010992"/>
    </source>
</evidence>
<dbReference type="InterPro" id="IPR036259">
    <property type="entry name" value="MFS_trans_sf"/>
</dbReference>
<feature type="transmembrane region" description="Helical" evidence="9">
    <location>
        <begin position="469"/>
        <end position="489"/>
    </location>
</feature>
<dbReference type="Pfam" id="PF00083">
    <property type="entry name" value="Sugar_tr"/>
    <property type="match status" value="2"/>
</dbReference>
<reference evidence="11 12" key="1">
    <citation type="submission" date="2016-10" db="EMBL/GenBank/DDBJ databases">
        <title>Genome sequence of the basidiomycete white-rot fungus Trametes pubescens.</title>
        <authorList>
            <person name="Makela M.R."/>
            <person name="Granchi Z."/>
            <person name="Peng M."/>
            <person name="De Vries R.P."/>
            <person name="Grigoriev I."/>
            <person name="Riley R."/>
            <person name="Hilden K."/>
        </authorList>
    </citation>
    <scope>NUCLEOTIDE SEQUENCE [LARGE SCALE GENOMIC DNA]</scope>
    <source>
        <strain evidence="11 12">FBCC735</strain>
    </source>
</reference>
<organism evidence="11 12">
    <name type="scientific">Trametes pubescens</name>
    <name type="common">White-rot fungus</name>
    <dbReference type="NCBI Taxonomy" id="154538"/>
    <lineage>
        <taxon>Eukaryota</taxon>
        <taxon>Fungi</taxon>
        <taxon>Dikarya</taxon>
        <taxon>Basidiomycota</taxon>
        <taxon>Agaricomycotina</taxon>
        <taxon>Agaricomycetes</taxon>
        <taxon>Polyporales</taxon>
        <taxon>Polyporaceae</taxon>
        <taxon>Trametes</taxon>
    </lineage>
</organism>
<feature type="transmembrane region" description="Helical" evidence="9">
    <location>
        <begin position="158"/>
        <end position="177"/>
    </location>
</feature>
<dbReference type="CDD" id="cd17356">
    <property type="entry name" value="MFS_HXT"/>
    <property type="match status" value="1"/>
</dbReference>
<keyword evidence="4 9" id="KW-0812">Transmembrane</keyword>
<dbReference type="EMBL" id="MNAD01000949">
    <property type="protein sequence ID" value="OJT09314.1"/>
    <property type="molecule type" value="Genomic_DNA"/>
</dbReference>
<dbReference type="InterPro" id="IPR003663">
    <property type="entry name" value="Sugar/inositol_transpt"/>
</dbReference>
<evidence type="ECO:0000313" key="11">
    <source>
        <dbReference type="EMBL" id="OJT09314.1"/>
    </source>
</evidence>
<comment type="caution">
    <text evidence="11">The sequence shown here is derived from an EMBL/GenBank/DDBJ whole genome shotgun (WGS) entry which is preliminary data.</text>
</comment>
<dbReference type="STRING" id="154538.A0A1M2VNY3"/>
<evidence type="ECO:0000256" key="8">
    <source>
        <dbReference type="SAM" id="MobiDB-lite"/>
    </source>
</evidence>
<dbReference type="AlphaFoldDB" id="A0A1M2VNY3"/>
<feature type="transmembrane region" description="Helical" evidence="9">
    <location>
        <begin position="337"/>
        <end position="355"/>
    </location>
</feature>
<feature type="transmembrane region" description="Helical" evidence="9">
    <location>
        <begin position="434"/>
        <end position="457"/>
    </location>
</feature>
<comment type="subcellular location">
    <subcellularLocation>
        <location evidence="1">Membrane</location>
        <topology evidence="1">Multi-pass membrane protein</topology>
    </subcellularLocation>
</comment>
<dbReference type="PROSITE" id="PS00216">
    <property type="entry name" value="SUGAR_TRANSPORT_1"/>
    <property type="match status" value="1"/>
</dbReference>
<dbReference type="OrthoDB" id="5296287at2759"/>
<keyword evidence="3" id="KW-0813">Transport</keyword>
<evidence type="ECO:0000256" key="6">
    <source>
        <dbReference type="ARBA" id="ARBA00023136"/>
    </source>
</evidence>
<dbReference type="OMA" id="CVCQYIV"/>
<keyword evidence="5 9" id="KW-1133">Transmembrane helix</keyword>
<name>A0A1M2VNY3_TRAPU</name>
<sequence>MSDATISNSGKRHLAGVAMATFASFGGILLGYDTGTINGILQMPDWLRTFGNPLLSEGTTVVHFSIPTSTESLVVSILSAGTFLGALGGAPIADICGRRTGILISCVVFCLGVALQTGALTLPTFIAGRFFAGFGVGLISTLVPMYQSECSPKWIRGAVVSCWSLTITVGLLLASVINNATKARPDHGAWRIPIAIQFVWASILFVGMLWLPETPRWLMKEKRETSASRSLSRLTGHPPDDLTVQAELQAIREALRKEDKAGESTYRDCFRLTPNRIALRTLTSIVIQALQQLSGITFIFYCEYPSASPFFVRKFIVPAAYADGTTFFANAGIQNPFLVNVIVNIVNMAMTLPGIWGADRLGRRPLLLWGAAVMCICAFLVAILGAAAPVQDLAPQRAVIALVCIYIAAFAATWGPLAWVIAGEIFPHNIRAKAISLSAASHWLWNWAISFAAPYLVNSGKGDAHLGEKVFFIWGSMCAACVLFAYFCIPETKGLSLEQVDLLYQHWSPGTARRFRKQTPEGSRNSSGMEKGTVDVEKKNGGLWESAVETIPVLDV</sequence>
<dbReference type="GO" id="GO:0016020">
    <property type="term" value="C:membrane"/>
    <property type="evidence" value="ECO:0007669"/>
    <property type="project" value="UniProtKB-SubCell"/>
</dbReference>
<dbReference type="InterPro" id="IPR050360">
    <property type="entry name" value="MFS_Sugar_Transporters"/>
</dbReference>
<comment type="catalytic activity">
    <reaction evidence="7">
        <text>myo-inositol(out) + H(+)(out) = myo-inositol(in) + H(+)(in)</text>
        <dbReference type="Rhea" id="RHEA:60364"/>
        <dbReference type="ChEBI" id="CHEBI:15378"/>
        <dbReference type="ChEBI" id="CHEBI:17268"/>
    </reaction>
</comment>
<dbReference type="InterPro" id="IPR005828">
    <property type="entry name" value="MFS_sugar_transport-like"/>
</dbReference>
<dbReference type="Gene3D" id="1.20.1250.20">
    <property type="entry name" value="MFS general substrate transporter like domains"/>
    <property type="match status" value="1"/>
</dbReference>
<gene>
    <name evidence="11" type="ORF">TRAPUB_14235</name>
</gene>
<comment type="similarity">
    <text evidence="2">Belongs to the major facilitator superfamily. Sugar transporter (TC 2.A.1.1) family.</text>
</comment>
<dbReference type="InterPro" id="IPR020846">
    <property type="entry name" value="MFS_dom"/>
</dbReference>
<evidence type="ECO:0000256" key="7">
    <source>
        <dbReference type="ARBA" id="ARBA00049119"/>
    </source>
</evidence>
<dbReference type="GO" id="GO:0005351">
    <property type="term" value="F:carbohydrate:proton symporter activity"/>
    <property type="evidence" value="ECO:0007669"/>
    <property type="project" value="TreeGrafter"/>
</dbReference>
<keyword evidence="12" id="KW-1185">Reference proteome</keyword>
<accession>A0A1M2VNY3</accession>
<feature type="transmembrane region" description="Helical" evidence="9">
    <location>
        <begin position="399"/>
        <end position="422"/>
    </location>
</feature>
<dbReference type="FunFam" id="1.20.1250.20:FF:000134">
    <property type="entry name" value="MFS sugar transporter protein"/>
    <property type="match status" value="1"/>
</dbReference>
<feature type="transmembrane region" description="Helical" evidence="9">
    <location>
        <begin position="367"/>
        <end position="387"/>
    </location>
</feature>
<evidence type="ECO:0000256" key="5">
    <source>
        <dbReference type="ARBA" id="ARBA00022989"/>
    </source>
</evidence>
<dbReference type="SUPFAM" id="SSF103473">
    <property type="entry name" value="MFS general substrate transporter"/>
    <property type="match status" value="1"/>
</dbReference>
<evidence type="ECO:0000256" key="3">
    <source>
        <dbReference type="ARBA" id="ARBA00022448"/>
    </source>
</evidence>
<dbReference type="PROSITE" id="PS50850">
    <property type="entry name" value="MFS"/>
    <property type="match status" value="1"/>
</dbReference>
<dbReference type="Proteomes" id="UP000184267">
    <property type="component" value="Unassembled WGS sequence"/>
</dbReference>
<dbReference type="PRINTS" id="PR00171">
    <property type="entry name" value="SUGRTRNSPORT"/>
</dbReference>
<dbReference type="InterPro" id="IPR005829">
    <property type="entry name" value="Sugar_transporter_CS"/>
</dbReference>
<feature type="domain" description="Major facilitator superfamily (MFS) profile" evidence="10">
    <location>
        <begin position="19"/>
        <end position="493"/>
    </location>
</feature>
<dbReference type="PROSITE" id="PS00217">
    <property type="entry name" value="SUGAR_TRANSPORT_2"/>
    <property type="match status" value="1"/>
</dbReference>
<feature type="transmembrane region" description="Helical" evidence="9">
    <location>
        <begin position="189"/>
        <end position="211"/>
    </location>
</feature>
<feature type="transmembrane region" description="Helical" evidence="9">
    <location>
        <begin position="100"/>
        <end position="120"/>
    </location>
</feature>
<evidence type="ECO:0000259" key="10">
    <source>
        <dbReference type="PROSITE" id="PS50850"/>
    </source>
</evidence>
<feature type="transmembrane region" description="Helical" evidence="9">
    <location>
        <begin position="12"/>
        <end position="32"/>
    </location>
</feature>
<evidence type="ECO:0000256" key="1">
    <source>
        <dbReference type="ARBA" id="ARBA00004141"/>
    </source>
</evidence>
<protein>
    <recommendedName>
        <fullName evidence="10">Major facilitator superfamily (MFS) profile domain-containing protein</fullName>
    </recommendedName>
</protein>
<feature type="region of interest" description="Disordered" evidence="8">
    <location>
        <begin position="514"/>
        <end position="534"/>
    </location>
</feature>
<dbReference type="PANTHER" id="PTHR48022">
    <property type="entry name" value="PLASTIDIC GLUCOSE TRANSPORTER 4"/>
    <property type="match status" value="1"/>
</dbReference>
<proteinExistence type="inferred from homology"/>
<keyword evidence="6 9" id="KW-0472">Membrane</keyword>
<evidence type="ECO:0000256" key="4">
    <source>
        <dbReference type="ARBA" id="ARBA00022692"/>
    </source>
</evidence>
<feature type="transmembrane region" description="Helical" evidence="9">
    <location>
        <begin position="73"/>
        <end position="93"/>
    </location>
</feature>